<dbReference type="Gene3D" id="2.160.20.10">
    <property type="entry name" value="Single-stranded right-handed beta-helix, Pectin lyase-like"/>
    <property type="match status" value="1"/>
</dbReference>
<dbReference type="InterPro" id="IPR033131">
    <property type="entry name" value="Pectinesterase_Asp_AS"/>
</dbReference>
<dbReference type="InterPro" id="IPR012334">
    <property type="entry name" value="Pectin_lyas_fold"/>
</dbReference>
<evidence type="ECO:0000256" key="3">
    <source>
        <dbReference type="ARBA" id="ARBA00023085"/>
    </source>
</evidence>
<comment type="catalytic activity">
    <reaction evidence="5">
        <text>[(1-&gt;4)-alpha-D-galacturonosyl methyl ester](n) + n H2O = [(1-&gt;4)-alpha-D-galacturonosyl](n) + n methanol + n H(+)</text>
        <dbReference type="Rhea" id="RHEA:22380"/>
        <dbReference type="Rhea" id="RHEA-COMP:14570"/>
        <dbReference type="Rhea" id="RHEA-COMP:14573"/>
        <dbReference type="ChEBI" id="CHEBI:15377"/>
        <dbReference type="ChEBI" id="CHEBI:15378"/>
        <dbReference type="ChEBI" id="CHEBI:17790"/>
        <dbReference type="ChEBI" id="CHEBI:140522"/>
        <dbReference type="ChEBI" id="CHEBI:140523"/>
        <dbReference type="EC" id="3.1.1.11"/>
    </reaction>
</comment>
<dbReference type="EC" id="3.1.1.11" evidence="5"/>
<dbReference type="GO" id="GO:0009279">
    <property type="term" value="C:cell outer membrane"/>
    <property type="evidence" value="ECO:0007669"/>
    <property type="project" value="TreeGrafter"/>
</dbReference>
<dbReference type="STRING" id="1006004.GBAG_1863"/>
<evidence type="ECO:0000259" key="6">
    <source>
        <dbReference type="Pfam" id="PF01095"/>
    </source>
</evidence>
<dbReference type="GO" id="GO:0030599">
    <property type="term" value="F:pectinesterase activity"/>
    <property type="evidence" value="ECO:0007669"/>
    <property type="project" value="UniProtKB-UniRule"/>
</dbReference>
<evidence type="ECO:0000313" key="8">
    <source>
        <dbReference type="Proteomes" id="UP000028653"/>
    </source>
</evidence>
<dbReference type="GO" id="GO:0042545">
    <property type="term" value="P:cell wall modification"/>
    <property type="evidence" value="ECO:0007669"/>
    <property type="project" value="UniProtKB-UniRule"/>
</dbReference>
<proteinExistence type="inferred from homology"/>
<dbReference type="eggNOG" id="COG4677">
    <property type="taxonomic scope" value="Bacteria"/>
</dbReference>
<reference evidence="7 8" key="1">
    <citation type="submission" date="2014-05" db="EMBL/GenBank/DDBJ databases">
        <title>ATOL: Assembling a taxonomically balanced genome-scale reconstruction of the evolutionary history of the Enterobacteriaceae.</title>
        <authorList>
            <person name="Plunkett G.III."/>
            <person name="Neeno-Eckwall E.C."/>
            <person name="Glasner J.D."/>
            <person name="Perna N.T."/>
        </authorList>
    </citation>
    <scope>NUCLEOTIDE SEQUENCE [LARGE SCALE GENOMIC DNA]</scope>
    <source>
        <strain evidence="7 8">ATCC 33320</strain>
    </source>
</reference>
<dbReference type="PANTHER" id="PTHR31321:SF57">
    <property type="entry name" value="PECTINESTERASE 53-RELATED"/>
    <property type="match status" value="1"/>
</dbReference>
<comment type="pathway">
    <text evidence="5">Glycan metabolism; pectin degradation; 2-dehydro-3-deoxy-D-gluconate from pectin: step 1/5.</text>
</comment>
<dbReference type="Proteomes" id="UP000028653">
    <property type="component" value="Unassembled WGS sequence"/>
</dbReference>
<feature type="signal peptide" evidence="5">
    <location>
        <begin position="1"/>
        <end position="20"/>
    </location>
</feature>
<feature type="domain" description="Pectinesterase catalytic" evidence="6">
    <location>
        <begin position="185"/>
        <end position="350"/>
    </location>
</feature>
<dbReference type="InterPro" id="IPR011050">
    <property type="entry name" value="Pectin_lyase_fold/virulence"/>
</dbReference>
<protein>
    <recommendedName>
        <fullName evidence="5">Pectinesterase</fullName>
        <ecNumber evidence="5">3.1.1.11</ecNumber>
    </recommendedName>
</protein>
<evidence type="ECO:0000313" key="7">
    <source>
        <dbReference type="EMBL" id="KFC82017.1"/>
    </source>
</evidence>
<organism evidence="7 8">
    <name type="scientific">Buttiauxella agrestis ATCC 33320</name>
    <dbReference type="NCBI Taxonomy" id="1006004"/>
    <lineage>
        <taxon>Bacteria</taxon>
        <taxon>Pseudomonadati</taxon>
        <taxon>Pseudomonadota</taxon>
        <taxon>Gammaproteobacteria</taxon>
        <taxon>Enterobacterales</taxon>
        <taxon>Enterobacteriaceae</taxon>
        <taxon>Buttiauxella</taxon>
    </lineage>
</organism>
<evidence type="ECO:0000256" key="4">
    <source>
        <dbReference type="PROSITE-ProRule" id="PRU10040"/>
    </source>
</evidence>
<dbReference type="PANTHER" id="PTHR31321">
    <property type="entry name" value="ACYL-COA THIOESTER HYDROLASE YBHC-RELATED"/>
    <property type="match status" value="1"/>
</dbReference>
<dbReference type="Pfam" id="PF01095">
    <property type="entry name" value="Pectinesterase"/>
    <property type="match status" value="1"/>
</dbReference>
<dbReference type="InterPro" id="IPR000070">
    <property type="entry name" value="Pectinesterase_cat"/>
</dbReference>
<feature type="chain" id="PRO_5005105969" description="Pectinesterase" evidence="5">
    <location>
        <begin position="21"/>
        <end position="418"/>
    </location>
</feature>
<keyword evidence="2 5" id="KW-0378">Hydrolase</keyword>
<comment type="caution">
    <text evidence="7">The sequence shown here is derived from an EMBL/GenBank/DDBJ whole genome shotgun (WGS) entry which is preliminary data.</text>
</comment>
<dbReference type="NCBIfam" id="NF007822">
    <property type="entry name" value="PRK10531.1"/>
    <property type="match status" value="1"/>
</dbReference>
<dbReference type="GO" id="GO:0045490">
    <property type="term" value="P:pectin catabolic process"/>
    <property type="evidence" value="ECO:0007669"/>
    <property type="project" value="UniProtKB-UniRule"/>
</dbReference>
<dbReference type="UniPathway" id="UPA00545">
    <property type="reaction ID" value="UER00823"/>
</dbReference>
<dbReference type="SUPFAM" id="SSF51126">
    <property type="entry name" value="Pectin lyase-like"/>
    <property type="match status" value="1"/>
</dbReference>
<gene>
    <name evidence="7" type="primary">pemB</name>
    <name evidence="7" type="ORF">GBAG_1863</name>
</gene>
<keyword evidence="8" id="KW-1185">Reference proteome</keyword>
<dbReference type="RefSeq" id="WP_034495268.1">
    <property type="nucleotide sequence ID" value="NZ_JMPI01000026.1"/>
</dbReference>
<comment type="similarity">
    <text evidence="1">Belongs to the pectinesterase family.</text>
</comment>
<evidence type="ECO:0000256" key="5">
    <source>
        <dbReference type="RuleBase" id="RU000589"/>
    </source>
</evidence>
<evidence type="ECO:0000256" key="1">
    <source>
        <dbReference type="ARBA" id="ARBA00008891"/>
    </source>
</evidence>
<feature type="active site" evidence="4">
    <location>
        <position position="282"/>
    </location>
</feature>
<name>A0A085GE72_9ENTR</name>
<keyword evidence="5" id="KW-0732">Signal</keyword>
<evidence type="ECO:0000256" key="2">
    <source>
        <dbReference type="ARBA" id="ARBA00022801"/>
    </source>
</evidence>
<dbReference type="PROSITE" id="PS00503">
    <property type="entry name" value="PECTINESTERASE_2"/>
    <property type="match status" value="1"/>
</dbReference>
<sequence length="418" mass="45908">MSLPRYSALAVLCFPLVLQGCTSSTTSHQQAPGSQTRPILSQSEAQKFTQQHYFARGGMIAGAQNDPWTPESLDFKNIDTPWIVGKNAPYQTVQQAVNAAIKAAKSHQRIVIKILPGVYEGTVYIPMDAPPVTLLGGGEKPEQVTIQLALDSMISPEVWRKKVNPNAQYQPGDPAWEMYQTCATKTAAAVATTCAAVLWSQNHGFQLMNLSVVNSLLDTVDDGPHQGVALRTDGDKVQIENVRLIGRQDTFFVNTSDTKNRYVTDRISRVLVKDSYIEGDVDYVFGRANAVFDNVHFHTVSSRQKNEAFVLAPNTLPDNPYGFLVKNSRFTTDAGFKDGYFAKLGRAWDQGAKATGYVAGKTSNSQAVIMNSTIDGGYDSLSPWGSAATTARPFNGNIAPDRNLNDVNFNRLWEFNNR</sequence>
<dbReference type="PROSITE" id="PS51257">
    <property type="entry name" value="PROKAR_LIPOPROTEIN"/>
    <property type="match status" value="1"/>
</dbReference>
<accession>A0A085GE72</accession>
<keyword evidence="3 5" id="KW-0063">Aspartyl esterase</keyword>
<dbReference type="EMBL" id="JMPI01000026">
    <property type="protein sequence ID" value="KFC82017.1"/>
    <property type="molecule type" value="Genomic_DNA"/>
</dbReference>
<dbReference type="OrthoDB" id="264773at2"/>
<dbReference type="AlphaFoldDB" id="A0A085GE72"/>